<comment type="caution">
    <text evidence="2">The sequence shown here is derived from an EMBL/GenBank/DDBJ whole genome shotgun (WGS) entry which is preliminary data.</text>
</comment>
<keyword evidence="3" id="KW-1185">Reference proteome</keyword>
<proteinExistence type="predicted"/>
<feature type="transmembrane region" description="Helical" evidence="1">
    <location>
        <begin position="96"/>
        <end position="113"/>
    </location>
</feature>
<reference evidence="3" key="1">
    <citation type="journal article" date="2019" name="Int. J. Syst. Evol. Microbiol.">
        <title>The Global Catalogue of Microorganisms (GCM) 10K type strain sequencing project: providing services to taxonomists for standard genome sequencing and annotation.</title>
        <authorList>
            <consortium name="The Broad Institute Genomics Platform"/>
            <consortium name="The Broad Institute Genome Sequencing Center for Infectious Disease"/>
            <person name="Wu L."/>
            <person name="Ma J."/>
        </authorList>
    </citation>
    <scope>NUCLEOTIDE SEQUENCE [LARGE SCALE GENOMIC DNA]</scope>
    <source>
        <strain evidence="3">CCUG 59778</strain>
    </source>
</reference>
<name>A0ABV8X8J6_9LACT</name>
<sequence length="130" mass="14132">MKIIIRVAEVLLGAIFLGAGLNGYAVLFGFEPFVPTSPAAMDFLGSGYLLALEKGIEIVAGLFLIIGRFVPLALVVLASLVVNIFAFHVFVDSELLLLAIVVALLEVFLAWCYRESFKGLFESQPVRKVN</sequence>
<evidence type="ECO:0008006" key="4">
    <source>
        <dbReference type="Google" id="ProtNLM"/>
    </source>
</evidence>
<dbReference type="EMBL" id="JBHSEC010000020">
    <property type="protein sequence ID" value="MFC4411633.1"/>
    <property type="molecule type" value="Genomic_DNA"/>
</dbReference>
<evidence type="ECO:0000313" key="2">
    <source>
        <dbReference type="EMBL" id="MFC4411633.1"/>
    </source>
</evidence>
<feature type="transmembrane region" description="Helical" evidence="1">
    <location>
        <begin position="7"/>
        <end position="27"/>
    </location>
</feature>
<keyword evidence="1" id="KW-0472">Membrane</keyword>
<accession>A0ABV8X8J6</accession>
<organism evidence="2 3">
    <name type="scientific">Chungangia koreensis</name>
    <dbReference type="NCBI Taxonomy" id="752657"/>
    <lineage>
        <taxon>Bacteria</taxon>
        <taxon>Bacillati</taxon>
        <taxon>Bacillota</taxon>
        <taxon>Bacilli</taxon>
        <taxon>Lactobacillales</taxon>
        <taxon>Chungangia</taxon>
    </lineage>
</organism>
<evidence type="ECO:0000313" key="3">
    <source>
        <dbReference type="Proteomes" id="UP001595817"/>
    </source>
</evidence>
<dbReference type="RefSeq" id="WP_378156786.1">
    <property type="nucleotide sequence ID" value="NZ_JBHSEC010000020.1"/>
</dbReference>
<keyword evidence="1" id="KW-1133">Transmembrane helix</keyword>
<feature type="transmembrane region" description="Helical" evidence="1">
    <location>
        <begin position="72"/>
        <end position="90"/>
    </location>
</feature>
<evidence type="ECO:0000256" key="1">
    <source>
        <dbReference type="SAM" id="Phobius"/>
    </source>
</evidence>
<keyword evidence="1" id="KW-0812">Transmembrane</keyword>
<gene>
    <name evidence="2" type="ORF">ACFOZY_14495</name>
</gene>
<protein>
    <recommendedName>
        <fullName evidence="4">DoxX protein</fullName>
    </recommendedName>
</protein>
<dbReference type="Proteomes" id="UP001595817">
    <property type="component" value="Unassembled WGS sequence"/>
</dbReference>
<feature type="transmembrane region" description="Helical" evidence="1">
    <location>
        <begin position="47"/>
        <end position="65"/>
    </location>
</feature>